<dbReference type="EMBL" id="BK015491">
    <property type="protein sequence ID" value="DAE09722.1"/>
    <property type="molecule type" value="Genomic_DNA"/>
</dbReference>
<reference evidence="1" key="1">
    <citation type="journal article" date="2021" name="Proc. Natl. Acad. Sci. U.S.A.">
        <title>A Catalog of Tens of Thousands of Viruses from Human Metagenomes Reveals Hidden Associations with Chronic Diseases.</title>
        <authorList>
            <person name="Tisza M.J."/>
            <person name="Buck C.B."/>
        </authorList>
    </citation>
    <scope>NUCLEOTIDE SEQUENCE</scope>
    <source>
        <strain evidence="1">CtjhW4</strain>
    </source>
</reference>
<proteinExistence type="predicted"/>
<accession>A0A8S5PS64</accession>
<organism evidence="1">
    <name type="scientific">Myoviridae sp. ctjhW4</name>
    <dbReference type="NCBI Taxonomy" id="2825162"/>
    <lineage>
        <taxon>Viruses</taxon>
        <taxon>Duplodnaviria</taxon>
        <taxon>Heunggongvirae</taxon>
        <taxon>Uroviricota</taxon>
        <taxon>Caudoviricetes</taxon>
    </lineage>
</organism>
<evidence type="ECO:0000313" key="1">
    <source>
        <dbReference type="EMBL" id="DAE09722.1"/>
    </source>
</evidence>
<protein>
    <submittedName>
        <fullName evidence="1">Uncharacterized protein</fullName>
    </submittedName>
</protein>
<sequence length="30" mass="3264">MELEGLTYKTSKGYSTIAKLSQEQVNSSVA</sequence>
<name>A0A8S5PS64_9CAUD</name>